<keyword evidence="4" id="KW-1185">Reference proteome</keyword>
<organism evidence="3">
    <name type="scientific">Thiothrix fructosivorans</name>
    <dbReference type="NCBI Taxonomy" id="111770"/>
    <lineage>
        <taxon>Bacteria</taxon>
        <taxon>Pseudomonadati</taxon>
        <taxon>Pseudomonadota</taxon>
        <taxon>Gammaproteobacteria</taxon>
        <taxon>Thiotrichales</taxon>
        <taxon>Thiotrichaceae</taxon>
        <taxon>Thiothrix</taxon>
    </lineage>
</organism>
<evidence type="ECO:0000313" key="2">
    <source>
        <dbReference type="EMBL" id="MBO0613960.1"/>
    </source>
</evidence>
<protein>
    <submittedName>
        <fullName evidence="3">DUF3106 domain-containing protein</fullName>
    </submittedName>
</protein>
<dbReference type="Proteomes" id="UP000664466">
    <property type="component" value="Unassembled WGS sequence"/>
</dbReference>
<reference evidence="2 4" key="1">
    <citation type="submission" date="2021-03" db="EMBL/GenBank/DDBJ databases">
        <title>Draft genome and methylome analysis of Thiotrix fructosivoruns ATCC 49748.</title>
        <authorList>
            <person name="Fomenkov A."/>
            <person name="Grabovich M.Y."/>
            <person name="Roberts R.J."/>
        </authorList>
    </citation>
    <scope>NUCLEOTIDE SEQUENCE [LARGE SCALE GENOMIC DNA]</scope>
    <source>
        <strain evidence="2 4">ATCC 49748</strain>
    </source>
</reference>
<dbReference type="RefSeq" id="WP_207251692.1">
    <property type="nucleotide sequence ID" value="NZ_JAFMPM010000007.1"/>
</dbReference>
<sequence length="161" mass="19019">MMNHSSNKGRFIGLLMVLLATLLLLLPSSPVMADTAKWEDLNSNEKSVLKDFQQEWETLSDKTQSSLRRWAAKPATERTRIKQRFSEWQQLSASQQKKVAKQLARYRAMSAEQKARIKQWHEWVKKLPEAERKKLREQWSTMNDAERRAYMKALQKQYGNH</sequence>
<reference evidence="3" key="2">
    <citation type="submission" date="2021-04" db="EMBL/GenBank/DDBJ databases">
        <title>Complete Genome and methylome analysis of Thiothrix fructosivorans ATCC 49748.</title>
        <authorList>
            <person name="Fomenkov A."/>
            <person name="Sun L."/>
            <person name="Vincze T."/>
            <person name="Grabovich M.Y."/>
            <person name="Roberts R.J."/>
        </authorList>
    </citation>
    <scope>NUCLEOTIDE SEQUENCE</scope>
    <source>
        <strain evidence="3">ATCC 49748</strain>
    </source>
</reference>
<evidence type="ECO:0000313" key="3">
    <source>
        <dbReference type="EMBL" id="QTX10324.1"/>
    </source>
</evidence>
<proteinExistence type="predicted"/>
<dbReference type="EMBL" id="CP072748">
    <property type="protein sequence ID" value="QTX10324.1"/>
    <property type="molecule type" value="Genomic_DNA"/>
</dbReference>
<dbReference type="EMBL" id="JAFMPM010000007">
    <property type="protein sequence ID" value="MBO0613960.1"/>
    <property type="molecule type" value="Genomic_DNA"/>
</dbReference>
<accession>A0A8B0SH22</accession>
<gene>
    <name evidence="3" type="ORF">J1836_017335</name>
    <name evidence="2" type="ORF">J1836_13705</name>
</gene>
<dbReference type="Pfam" id="PF11304">
    <property type="entry name" value="DUF3106"/>
    <property type="match status" value="1"/>
</dbReference>
<dbReference type="AlphaFoldDB" id="A0A8B0SH22"/>
<keyword evidence="1" id="KW-0732">Signal</keyword>
<feature type="signal peptide" evidence="1">
    <location>
        <begin position="1"/>
        <end position="33"/>
    </location>
</feature>
<dbReference type="InterPro" id="IPR021455">
    <property type="entry name" value="DUF3106"/>
</dbReference>
<name>A0A8B0SH22_9GAMM</name>
<evidence type="ECO:0000313" key="4">
    <source>
        <dbReference type="Proteomes" id="UP000664466"/>
    </source>
</evidence>
<evidence type="ECO:0000256" key="1">
    <source>
        <dbReference type="SAM" id="SignalP"/>
    </source>
</evidence>
<feature type="chain" id="PRO_5032724524" evidence="1">
    <location>
        <begin position="34"/>
        <end position="161"/>
    </location>
</feature>